<evidence type="ECO:0000256" key="4">
    <source>
        <dbReference type="ARBA" id="ARBA00023180"/>
    </source>
</evidence>
<dbReference type="SUPFAM" id="SSF69318">
    <property type="entry name" value="Integrin alpha N-terminal domain"/>
    <property type="match status" value="1"/>
</dbReference>
<sequence>DLIIGATRADPNGLYGAESSYVVFGRSSGFNASLNLSSLDGSEGFVINRINNGDRLGTSVSSAEDINGDGFDDLIIGASSASPNGQSSAGSSYVVFGFASPTPTNKPPVAVNDTATTDEDTAVNISVLANDNNSLTVTALNGKAVVVGTTVALSSGALVTLNADGSLTYDPNALFEALDVGESGIDKFTYTTSNGSFNNTASVNLNINGVNDAPKLISVFNLSTLNGSNGFVINGINSGDSSGSSVSSAGDINGDGIDDLIIGAIFADSNGQSGAGSSYVVFGSSSGFNASLNLSSLDGSNGFVINGINSGDFLGTSVSSAGDINGDGIDDLIIGASNADPNGQSSAGSSYVVFGSSSG</sequence>
<accession>A0A8J7HNB1</accession>
<dbReference type="EMBL" id="JAECZB010000111">
    <property type="protein sequence ID" value="MBH8556324.1"/>
    <property type="molecule type" value="Genomic_DNA"/>
</dbReference>
<dbReference type="Pfam" id="PF17963">
    <property type="entry name" value="Big_9"/>
    <property type="match status" value="1"/>
</dbReference>
<gene>
    <name evidence="5" type="ORF">I8751_29160</name>
</gene>
<feature type="non-terminal residue" evidence="5">
    <location>
        <position position="359"/>
    </location>
</feature>
<dbReference type="InterPro" id="IPR013519">
    <property type="entry name" value="Int_alpha_beta-p"/>
</dbReference>
<dbReference type="RefSeq" id="WP_214442521.1">
    <property type="nucleotide sequence ID" value="NZ_JAECZB010000111.1"/>
</dbReference>
<feature type="non-terminal residue" evidence="5">
    <location>
        <position position="1"/>
    </location>
</feature>
<evidence type="ECO:0000313" key="6">
    <source>
        <dbReference type="Proteomes" id="UP000599391"/>
    </source>
</evidence>
<protein>
    <submittedName>
        <fullName evidence="5">FG-GAP repeat protein</fullName>
    </submittedName>
</protein>
<keyword evidence="2" id="KW-0677">Repeat</keyword>
<dbReference type="SMART" id="SM00191">
    <property type="entry name" value="Int_alpha"/>
    <property type="match status" value="3"/>
</dbReference>
<evidence type="ECO:0000256" key="3">
    <source>
        <dbReference type="ARBA" id="ARBA00022801"/>
    </source>
</evidence>
<keyword evidence="1" id="KW-0732">Signal</keyword>
<dbReference type="InterPro" id="IPR028994">
    <property type="entry name" value="Integrin_alpha_N"/>
</dbReference>
<organism evidence="5 6">
    <name type="scientific">Atlanticothrix silvestris CENA357</name>
    <dbReference type="NCBI Taxonomy" id="1725252"/>
    <lineage>
        <taxon>Bacteria</taxon>
        <taxon>Bacillati</taxon>
        <taxon>Cyanobacteriota</taxon>
        <taxon>Cyanophyceae</taxon>
        <taxon>Nostocales</taxon>
        <taxon>Nodulariaceae</taxon>
        <taxon>Atlanticothrix</taxon>
        <taxon>Atlanticothrix silvestris</taxon>
    </lineage>
</organism>
<evidence type="ECO:0000256" key="1">
    <source>
        <dbReference type="ARBA" id="ARBA00022729"/>
    </source>
</evidence>
<proteinExistence type="predicted"/>
<keyword evidence="6" id="KW-1185">Reference proteome</keyword>
<dbReference type="InterPro" id="IPR010221">
    <property type="entry name" value="VCBS_dom"/>
</dbReference>
<reference evidence="5 6" key="1">
    <citation type="journal article" date="2021" name="Int. J. Syst. Evol. Microbiol.">
        <title>Amazonocrinis nigriterrae gen. nov., sp. nov., Atlanticothrix silvestris gen. nov., sp. nov. and Dendronalium phyllosphericum gen. nov., sp. nov., nostocacean cyanobacteria from Brazilian environments.</title>
        <authorList>
            <person name="Alvarenga D.O."/>
            <person name="Andreote A.P.D."/>
            <person name="Branco L.H.Z."/>
            <person name="Delbaje E."/>
            <person name="Cruz R.B."/>
            <person name="Varani A.M."/>
            <person name="Fiore M.F."/>
        </authorList>
    </citation>
    <scope>NUCLEOTIDE SEQUENCE [LARGE SCALE GENOMIC DNA]</scope>
    <source>
        <strain evidence="5 6">CENA357</strain>
    </source>
</reference>
<dbReference type="InterPro" id="IPR013517">
    <property type="entry name" value="FG-GAP"/>
</dbReference>
<dbReference type="Gene3D" id="2.130.10.130">
    <property type="entry name" value="Integrin alpha, N-terminal"/>
    <property type="match status" value="2"/>
</dbReference>
<keyword evidence="4" id="KW-0325">Glycoprotein</keyword>
<name>A0A8J7HNB1_9CYAN</name>
<evidence type="ECO:0000256" key="2">
    <source>
        <dbReference type="ARBA" id="ARBA00022737"/>
    </source>
</evidence>
<keyword evidence="3" id="KW-0378">Hydrolase</keyword>
<dbReference type="PROSITE" id="PS51470">
    <property type="entry name" value="FG_GAP"/>
    <property type="match status" value="2"/>
</dbReference>
<comment type="caution">
    <text evidence="5">The sequence shown here is derived from an EMBL/GenBank/DDBJ whole genome shotgun (WGS) entry which is preliminary data.</text>
</comment>
<evidence type="ECO:0000313" key="5">
    <source>
        <dbReference type="EMBL" id="MBH8556324.1"/>
    </source>
</evidence>
<dbReference type="NCBIfam" id="TIGR01965">
    <property type="entry name" value="VCBS_repeat"/>
    <property type="match status" value="1"/>
</dbReference>
<dbReference type="PANTHER" id="PTHR23221:SF7">
    <property type="entry name" value="PHOSPHATIDYLINOSITOL-GLYCAN-SPECIFIC PHOSPHOLIPASE D"/>
    <property type="match status" value="1"/>
</dbReference>
<dbReference type="GO" id="GO:0016787">
    <property type="term" value="F:hydrolase activity"/>
    <property type="evidence" value="ECO:0007669"/>
    <property type="project" value="UniProtKB-KW"/>
</dbReference>
<dbReference type="Proteomes" id="UP000599391">
    <property type="component" value="Unassembled WGS sequence"/>
</dbReference>
<dbReference type="AlphaFoldDB" id="A0A8J7HNB1"/>
<dbReference type="Pfam" id="PF01839">
    <property type="entry name" value="FG-GAP"/>
    <property type="match status" value="3"/>
</dbReference>
<dbReference type="PANTHER" id="PTHR23221">
    <property type="entry name" value="GLYCOSYLPHOSPHATIDYLINOSITOL PHOSPHOLIPASE D"/>
    <property type="match status" value="1"/>
</dbReference>